<evidence type="ECO:0000313" key="1">
    <source>
        <dbReference type="EMBL" id="KKN24830.1"/>
    </source>
</evidence>
<evidence type="ECO:0008006" key="2">
    <source>
        <dbReference type="Google" id="ProtNLM"/>
    </source>
</evidence>
<reference evidence="1" key="1">
    <citation type="journal article" date="2015" name="Nature">
        <title>Complex archaea that bridge the gap between prokaryotes and eukaryotes.</title>
        <authorList>
            <person name="Spang A."/>
            <person name="Saw J.H."/>
            <person name="Jorgensen S.L."/>
            <person name="Zaremba-Niedzwiedzka K."/>
            <person name="Martijn J."/>
            <person name="Lind A.E."/>
            <person name="van Eijk R."/>
            <person name="Schleper C."/>
            <person name="Guy L."/>
            <person name="Ettema T.J."/>
        </authorList>
    </citation>
    <scope>NUCLEOTIDE SEQUENCE</scope>
</reference>
<proteinExistence type="predicted"/>
<dbReference type="EMBL" id="LAZR01002852">
    <property type="protein sequence ID" value="KKN24830.1"/>
    <property type="molecule type" value="Genomic_DNA"/>
</dbReference>
<organism evidence="1">
    <name type="scientific">marine sediment metagenome</name>
    <dbReference type="NCBI Taxonomy" id="412755"/>
    <lineage>
        <taxon>unclassified sequences</taxon>
        <taxon>metagenomes</taxon>
        <taxon>ecological metagenomes</taxon>
    </lineage>
</organism>
<dbReference type="AlphaFoldDB" id="A0A0F9NZC7"/>
<protein>
    <recommendedName>
        <fullName evidence="2">Transcription elongation factor NusA</fullName>
    </recommendedName>
</protein>
<sequence length="171" mass="19757">MKVLPADKTCINSGYLCSNCQMRLNSGEISEFEIDLAKDLIKLEEEQERFAFLKDISFYKAIDYEDIVILVIGKRDKLKFTPDLITWIKETCEIDGLILTEKTNKPRPVVESLISPSKIVSLNEIFLATGDIQFRVILREVDKENILFTKDELEELIFELTGNICRVEFQN</sequence>
<comment type="caution">
    <text evidence="1">The sequence shown here is derived from an EMBL/GenBank/DDBJ whole genome shotgun (WGS) entry which is preliminary data.</text>
</comment>
<accession>A0A0F9NZC7</accession>
<gene>
    <name evidence="1" type="ORF">LCGC14_0890990</name>
</gene>
<name>A0A0F9NZC7_9ZZZZ</name>